<reference evidence="15" key="1">
    <citation type="submission" date="2002-11" db="EMBL/GenBank/DDBJ databases">
        <authorList>
            <person name="Stapleton M."/>
            <person name="Brokstein P."/>
            <person name="Hong L."/>
            <person name="Agbayani A."/>
            <person name="Carlson J."/>
            <person name="Champe M."/>
            <person name="Chavez C."/>
            <person name="Dorsett V."/>
            <person name="Dresnek D."/>
            <person name="Farfan D."/>
            <person name="Frise E."/>
            <person name="George R."/>
            <person name="Gonzalez M."/>
            <person name="Guarin H."/>
            <person name="Kronmiller B."/>
            <person name="Li P."/>
            <person name="Liao G."/>
            <person name="Miranda A."/>
            <person name="Mungall C.J."/>
            <person name="Nunoo J."/>
            <person name="Pacleb J."/>
            <person name="Paragas V."/>
            <person name="Park S."/>
            <person name="Patel S."/>
            <person name="Phouanenavong S."/>
            <person name="Wan K."/>
            <person name="Yu C."/>
            <person name="Lewis S.E."/>
            <person name="Rubin G.M."/>
            <person name="Celniker S."/>
        </authorList>
    </citation>
    <scope>NUCLEOTIDE SEQUENCE</scope>
</reference>
<dbReference type="Bgee" id="FBgn0039044">
    <property type="expression patterns" value="Expressed in adult midgut enterocyte in digestive tract and 47 other cell types or tissues"/>
</dbReference>
<feature type="non-terminal residue" evidence="15">
    <location>
        <position position="1"/>
    </location>
</feature>
<dbReference type="GO" id="GO:0048477">
    <property type="term" value="P:oogenesis"/>
    <property type="evidence" value="ECO:0000316"/>
    <property type="project" value="FlyBase"/>
</dbReference>
<dbReference type="GO" id="GO:0046533">
    <property type="term" value="P:negative regulation of photoreceptor cell differentiation"/>
    <property type="evidence" value="ECO:0000315"/>
    <property type="project" value="FlyBase"/>
</dbReference>
<evidence type="ECO:0000256" key="4">
    <source>
        <dbReference type="ARBA" id="ARBA00022723"/>
    </source>
</evidence>
<feature type="domain" description="Transcription factor p53 C-terminal Drosophila" evidence="14">
    <location>
        <begin position="453"/>
        <end position="519"/>
    </location>
</feature>
<dbReference type="GO" id="GO:0006974">
    <property type="term" value="P:DNA damage response"/>
    <property type="evidence" value="ECO:0000315"/>
    <property type="project" value="FlyBase"/>
</dbReference>
<name>Q8IH92_DROME</name>
<evidence type="ECO:0000259" key="14">
    <source>
        <dbReference type="Pfam" id="PF11619"/>
    </source>
</evidence>
<dbReference type="OrthoDB" id="5915660at2759"/>
<evidence type="ECO:0000256" key="3">
    <source>
        <dbReference type="ARBA" id="ARBA00022703"/>
    </source>
</evidence>
<dbReference type="InterPro" id="IPR012346">
    <property type="entry name" value="p53/RUNT-type_TF_DNA-bd_sf"/>
</dbReference>
<dbReference type="GO" id="GO:0006357">
    <property type="term" value="P:regulation of transcription by RNA polymerase II"/>
    <property type="evidence" value="ECO:0000315"/>
    <property type="project" value="FlyBase"/>
</dbReference>
<dbReference type="GO" id="GO:0046872">
    <property type="term" value="F:metal ion binding"/>
    <property type="evidence" value="ECO:0007669"/>
    <property type="project" value="UniProtKB-KW"/>
</dbReference>
<evidence type="ECO:0000256" key="5">
    <source>
        <dbReference type="ARBA" id="ARBA00022833"/>
    </source>
</evidence>
<dbReference type="GO" id="GO:0031625">
    <property type="term" value="F:ubiquitin protein ligase binding"/>
    <property type="evidence" value="ECO:0000353"/>
    <property type="project" value="FlyBase"/>
</dbReference>
<dbReference type="Pfam" id="PF11619">
    <property type="entry name" value="P53_C"/>
    <property type="match status" value="1"/>
</dbReference>
<evidence type="ECO:0007829" key="17">
    <source>
        <dbReference type="PDB" id="2RP4"/>
    </source>
</evidence>
<dbReference type="GO" id="GO:0006915">
    <property type="term" value="P:apoptotic process"/>
    <property type="evidence" value="ECO:0000315"/>
    <property type="project" value="FlyBase"/>
</dbReference>
<dbReference type="GO" id="GO:0001097">
    <property type="term" value="F:TFIIH-class transcription factor complex binding"/>
    <property type="evidence" value="ECO:0000353"/>
    <property type="project" value="FlyBase"/>
</dbReference>
<dbReference type="GO" id="GO:0042246">
    <property type="term" value="P:tissue regeneration"/>
    <property type="evidence" value="ECO:0000315"/>
    <property type="project" value="FlyBase"/>
</dbReference>
<dbReference type="GO" id="GO:0001091">
    <property type="term" value="F:RNA polymerase II general transcription initiation factor binding"/>
    <property type="evidence" value="ECO:0000353"/>
    <property type="project" value="FlyBase"/>
</dbReference>
<keyword evidence="7" id="KW-0238">DNA-binding</keyword>
<dbReference type="GO" id="GO:0060785">
    <property type="term" value="P:regulation of apoptosis involved in tissue homeostasis"/>
    <property type="evidence" value="ECO:0000315"/>
    <property type="project" value="FlyBase"/>
</dbReference>
<dbReference type="GO" id="GO:0035234">
    <property type="term" value="P:ectopic germ cell programmed cell death"/>
    <property type="evidence" value="ECO:0000315"/>
    <property type="project" value="FlyBase"/>
</dbReference>
<dbReference type="PDBsum" id="2RP4"/>
<evidence type="ECO:0000256" key="2">
    <source>
        <dbReference type="ARBA" id="ARBA00006167"/>
    </source>
</evidence>
<keyword evidence="4 11" id="KW-0479">Metal-binding</keyword>
<sequence length="519" mass="58321">WSTEDSCGHKSQLLNKIYLFECTAMSLHKSASFSLTFNQNTSIVSRSNSRTIFEAFKEFLDFWDIGNEVSAESAVRVSSNGAFNLPQSFGNESNEYAHLATPVDPAYGGNNTNNMMQFTNNLEILANNNSDGNNKINACNKFVCHKGTDSEDDSTEVDIKEDIPKTVEVSGSELTTEPMAFLQGLNSGNLMQFSQQSVLREMMLQDIQIQANTLPKLENHNIGGYCFSMVLDEPPKSLWMYSIPLNKLYIRMNKAFNVDVQFKSKMPIQPLNLRVFLCFSNDVSAPVVRCQNHLSVEPLTANNAKMRESLLRSENPNSVYCGNAQGKGISERFSVVVPLNMSRSVTRSGLTRQTLAFKFVCQNSCIGRKETSLVFCLEKACGDIVGQHVIHVKICTCPKRDRIQDERQLNSKKRKSVPEAAEEDEPSKVRRCIAIKTEDTESNDSRDCDDSAAEWNVSRTPDGDYRLAITCPNKEWLLQSIEGMIKEAAAEVLRNPNQENLRRHANKLLSLKKRAYELP</sequence>
<dbReference type="GO" id="GO:0005634">
    <property type="term" value="C:nucleus"/>
    <property type="evidence" value="ECO:0000314"/>
    <property type="project" value="FlyBase"/>
</dbReference>
<dbReference type="CDD" id="cd08367">
    <property type="entry name" value="P53"/>
    <property type="match status" value="1"/>
</dbReference>
<reference evidence="17" key="2">
    <citation type="journal article" date="2007" name="EMBO J.">
        <title>Structural evolution of C-terminal domains in the p53 family.</title>
        <authorList>
            <person name="Ou H.D."/>
            <person name="Lohr F."/>
            <person name="Vogel V."/>
            <person name="Mantele W."/>
            <person name="Dotsch V."/>
        </authorList>
    </citation>
    <scope>STRUCTURE BY NMR OF 449-519</scope>
</reference>
<dbReference type="GO" id="GO:0042771">
    <property type="term" value="P:intrinsic apoptotic signaling pathway in response to DNA damage by p53 class mediator"/>
    <property type="evidence" value="ECO:0000315"/>
    <property type="project" value="FlyBase"/>
</dbReference>
<evidence type="ECO:0000256" key="12">
    <source>
        <dbReference type="PIRSR" id="PIRSR602117-2"/>
    </source>
</evidence>
<evidence type="ECO:0000256" key="8">
    <source>
        <dbReference type="ARBA" id="ARBA00023159"/>
    </source>
</evidence>
<feature type="binding site" evidence="11">
    <location>
        <position position="293"/>
    </location>
    <ligand>
        <name>Zn(2+)</name>
        <dbReference type="ChEBI" id="CHEBI:29105"/>
    </ligand>
</feature>
<accession>Q8IH92</accession>
<protein>
    <submittedName>
        <fullName evidence="15">AT28346p</fullName>
    </submittedName>
</protein>
<gene>
    <name evidence="15 16" type="primary">p53</name>
    <name evidence="16" type="ORF">CG33336</name>
</gene>
<keyword evidence="3" id="KW-0053">Apoptosis</keyword>
<dbReference type="InterPro" id="IPR024631">
    <property type="entry name" value="p53_C_Drosophila"/>
</dbReference>
<evidence type="ECO:0000313" key="15">
    <source>
        <dbReference type="EMBL" id="AAN71112.1"/>
    </source>
</evidence>
<dbReference type="PhylomeDB" id="Q8IH92"/>
<dbReference type="GO" id="GO:0003700">
    <property type="term" value="F:DNA-binding transcription factor activity"/>
    <property type="evidence" value="ECO:0007669"/>
    <property type="project" value="InterPro"/>
</dbReference>
<feature type="binding site" evidence="11">
    <location>
        <position position="361"/>
    </location>
    <ligand>
        <name>Zn(2+)</name>
        <dbReference type="ChEBI" id="CHEBI:29105"/>
    </ligand>
</feature>
<evidence type="ECO:0000256" key="7">
    <source>
        <dbReference type="ARBA" id="ARBA00023125"/>
    </source>
</evidence>
<dbReference type="PDB" id="2RP4">
    <property type="method" value="NMR"/>
    <property type="chains" value="A/B/C/D=449-519"/>
</dbReference>
<keyword evidence="9" id="KW-0804">Transcription</keyword>
<dbReference type="SUPFAM" id="SSF49417">
    <property type="entry name" value="p53-like transcription factors"/>
    <property type="match status" value="1"/>
</dbReference>
<dbReference type="InterPro" id="IPR002117">
    <property type="entry name" value="p53_tumour_suppressor"/>
</dbReference>
<proteinExistence type="evidence at protein level"/>
<dbReference type="InterPro" id="IPR008967">
    <property type="entry name" value="p53-like_TF_DNA-bd_sf"/>
</dbReference>
<dbReference type="GO" id="GO:0016239">
    <property type="term" value="P:positive regulation of macroautophagy"/>
    <property type="evidence" value="ECO:0000315"/>
    <property type="project" value="FlyBase"/>
</dbReference>
<feature type="site" description="Interaction with DNA" evidence="12">
    <location>
        <position position="236"/>
    </location>
</feature>
<dbReference type="GO" id="GO:0009314">
    <property type="term" value="P:response to radiation"/>
    <property type="evidence" value="ECO:0000304"/>
    <property type="project" value="FlyBase"/>
</dbReference>
<feature type="binding site" evidence="11">
    <location>
        <position position="365"/>
    </location>
    <ligand>
        <name>Zn(2+)</name>
        <dbReference type="ChEBI" id="CHEBI:29105"/>
    </ligand>
</feature>
<organism evidence="15">
    <name type="scientific">Drosophila melanogaster</name>
    <name type="common">Fruit fly</name>
    <dbReference type="NCBI Taxonomy" id="7227"/>
    <lineage>
        <taxon>Eukaryota</taxon>
        <taxon>Metazoa</taxon>
        <taxon>Ecdysozoa</taxon>
        <taxon>Arthropoda</taxon>
        <taxon>Hexapoda</taxon>
        <taxon>Insecta</taxon>
        <taxon>Pterygota</taxon>
        <taxon>Neoptera</taxon>
        <taxon>Endopterygota</taxon>
        <taxon>Diptera</taxon>
        <taxon>Brachycera</taxon>
        <taxon>Muscomorpha</taxon>
        <taxon>Ephydroidea</taxon>
        <taxon>Drosophilidae</taxon>
        <taxon>Drosophila</taxon>
        <taxon>Sophophora</taxon>
    </lineage>
</organism>
<dbReference type="GO" id="GO:0045893">
    <property type="term" value="P:positive regulation of DNA-templated transcription"/>
    <property type="evidence" value="ECO:0000314"/>
    <property type="project" value="FlyBase"/>
</dbReference>
<keyword evidence="6" id="KW-0805">Transcription regulation</keyword>
<dbReference type="GO" id="GO:0007131">
    <property type="term" value="P:reciprocal meiotic recombination"/>
    <property type="evidence" value="ECO:0000315"/>
    <property type="project" value="FlyBase"/>
</dbReference>
<dbReference type="PANTHER" id="PTHR11447:SF16">
    <property type="entry name" value="P53 PROTEIN LONG FORM VARIANT 1"/>
    <property type="match status" value="1"/>
</dbReference>
<dbReference type="InterPro" id="IPR038163">
    <property type="entry name" value="Dro_p53_C_sf"/>
</dbReference>
<dbReference type="Gene3D" id="2.60.40.720">
    <property type="match status" value="1"/>
</dbReference>
<comment type="subcellular location">
    <subcellularLocation>
        <location evidence="1">Nucleus</location>
    </subcellularLocation>
</comment>
<dbReference type="GO" id="GO:0014016">
    <property type="term" value="P:neuroblast differentiation"/>
    <property type="evidence" value="ECO:0000315"/>
    <property type="project" value="FlyBase"/>
</dbReference>
<dbReference type="GO" id="GO:0010212">
    <property type="term" value="P:response to ionizing radiation"/>
    <property type="evidence" value="ECO:0000315"/>
    <property type="project" value="FlyBase"/>
</dbReference>
<keyword evidence="10" id="KW-0539">Nucleus</keyword>
<dbReference type="SMR" id="Q8IH92"/>
<evidence type="ECO:0000256" key="6">
    <source>
        <dbReference type="ARBA" id="ARBA00023015"/>
    </source>
</evidence>
<keyword evidence="5 11" id="KW-0862">Zinc</keyword>
<evidence type="ECO:0000313" key="16">
    <source>
        <dbReference type="FlyBase" id="FBgn0039044"/>
    </source>
</evidence>
<keyword evidence="17" id="KW-0002">3D-structure</keyword>
<dbReference type="Pfam" id="PF00870">
    <property type="entry name" value="P53"/>
    <property type="match status" value="1"/>
</dbReference>
<dbReference type="FunFam" id="2.60.40.720:FF:000005">
    <property type="entry name" value="p53, isoform E"/>
    <property type="match status" value="1"/>
</dbReference>
<dbReference type="GO" id="GO:0008630">
    <property type="term" value="P:intrinsic apoptotic signaling pathway in response to DNA damage"/>
    <property type="evidence" value="ECO:0000315"/>
    <property type="project" value="FlyBase"/>
</dbReference>
<comment type="similarity">
    <text evidence="2">Belongs to the p53 family.</text>
</comment>
<dbReference type="InterPro" id="IPR011615">
    <property type="entry name" value="p53_DNA-bd"/>
</dbReference>
<dbReference type="ExpressionAtlas" id="Q8IH92">
    <property type="expression patterns" value="baseline and differential"/>
</dbReference>
<dbReference type="EvolutionaryTrace" id="Q8IH92"/>
<dbReference type="GO" id="GO:0000976">
    <property type="term" value="F:transcription cis-regulatory region binding"/>
    <property type="evidence" value="ECO:0000314"/>
    <property type="project" value="FlyBase"/>
</dbReference>
<dbReference type="GO" id="GO:0042127">
    <property type="term" value="P:regulation of cell population proliferation"/>
    <property type="evidence" value="ECO:0000315"/>
    <property type="project" value="FlyBase"/>
</dbReference>
<comment type="cofactor">
    <cofactor evidence="11">
        <name>Zn(2+)</name>
        <dbReference type="ChEBI" id="CHEBI:29105"/>
    </cofactor>
    <text evidence="11">Binds 1 zinc ion per subunit.</text>
</comment>
<feature type="domain" description="p53 DNA-binding" evidence="13">
    <location>
        <begin position="218"/>
        <end position="408"/>
    </location>
</feature>
<dbReference type="Gene3D" id="6.10.280.60">
    <property type="entry name" value="Transcription factor p53, C-terminal domain"/>
    <property type="match status" value="1"/>
</dbReference>
<dbReference type="AlphaFoldDB" id="Q8IH92"/>
<evidence type="ECO:0000256" key="10">
    <source>
        <dbReference type="ARBA" id="ARBA00023242"/>
    </source>
</evidence>
<keyword evidence="8" id="KW-0010">Activator</keyword>
<evidence type="ECO:0000256" key="1">
    <source>
        <dbReference type="ARBA" id="ARBA00004123"/>
    </source>
</evidence>
<dbReference type="GO" id="GO:0007405">
    <property type="term" value="P:neuroblast proliferation"/>
    <property type="evidence" value="ECO:0000315"/>
    <property type="project" value="FlyBase"/>
</dbReference>
<dbReference type="EMBL" id="BT001357">
    <property type="protein sequence ID" value="AAN71112.1"/>
    <property type="molecule type" value="mRNA"/>
</dbReference>
<dbReference type="GO" id="GO:0009267">
    <property type="term" value="P:cellular response to starvation"/>
    <property type="evidence" value="ECO:0000315"/>
    <property type="project" value="FlyBase"/>
</dbReference>
<dbReference type="PANTHER" id="PTHR11447">
    <property type="entry name" value="CELLULAR TUMOR ANTIGEN P53"/>
    <property type="match status" value="1"/>
</dbReference>
<dbReference type="GO" id="GO:0031624">
    <property type="term" value="F:ubiquitin conjugating enzyme binding"/>
    <property type="evidence" value="ECO:0000353"/>
    <property type="project" value="FlyBase"/>
</dbReference>
<dbReference type="VEuPathDB" id="VectorBase:FBgn0039044"/>
<dbReference type="GO" id="GO:0030330">
    <property type="term" value="P:DNA damage response, signal transduction by p53 class mediator"/>
    <property type="evidence" value="ECO:0000304"/>
    <property type="project" value="FlyBase"/>
</dbReference>
<dbReference type="GO" id="GO:0009411">
    <property type="term" value="P:response to UV"/>
    <property type="evidence" value="ECO:0000315"/>
    <property type="project" value="FlyBase"/>
</dbReference>
<evidence type="ECO:0000256" key="9">
    <source>
        <dbReference type="ARBA" id="ARBA00023163"/>
    </source>
</evidence>
<dbReference type="GO" id="GO:0006282">
    <property type="term" value="P:regulation of DNA repair"/>
    <property type="evidence" value="ECO:0000315"/>
    <property type="project" value="FlyBase"/>
</dbReference>
<evidence type="ECO:0000259" key="13">
    <source>
        <dbReference type="Pfam" id="PF00870"/>
    </source>
</evidence>
<dbReference type="GO" id="GO:0046620">
    <property type="term" value="P:regulation of organ growth"/>
    <property type="evidence" value="ECO:0000315"/>
    <property type="project" value="FlyBase"/>
</dbReference>
<dbReference type="GO" id="GO:2000685">
    <property type="term" value="P:positive regulation of cellular response to X-ray"/>
    <property type="evidence" value="ECO:0000315"/>
    <property type="project" value="FlyBase"/>
</dbReference>
<evidence type="ECO:0000256" key="11">
    <source>
        <dbReference type="PIRSR" id="PIRSR602117-1"/>
    </source>
</evidence>
<dbReference type="FlyBase" id="FBgn0039044">
    <property type="gene designation" value="p53"/>
</dbReference>
<feature type="binding site" evidence="11">
    <location>
        <position position="290"/>
    </location>
    <ligand>
        <name>Zn(2+)</name>
        <dbReference type="ChEBI" id="CHEBI:29105"/>
    </ligand>
</feature>
<dbReference type="GO" id="GO:0008340">
    <property type="term" value="P:determination of adult lifespan"/>
    <property type="evidence" value="ECO:0000315"/>
    <property type="project" value="FlyBase"/>
</dbReference>
<dbReference type="AGR" id="FB:FBgn0039044"/>
<dbReference type="GO" id="GO:0045787">
    <property type="term" value="P:positive regulation of cell cycle"/>
    <property type="evidence" value="ECO:0000316"/>
    <property type="project" value="FlyBase"/>
</dbReference>